<evidence type="ECO:0000313" key="3">
    <source>
        <dbReference type="Proteomes" id="UP000683507"/>
    </source>
</evidence>
<sequence length="177" mass="20592">MSTEQKTNPNEAREVSILKRNLRLLKRIVLGKQKPPMFLKILCFFFIGWDLLMTIFFAFIPIVGSMFGDIFEGTSLSSQDFYVYVLLHLISLVGVILMYRRFLVGFYMFSASNLAMAIWFFINGDAMNGEDPSSISWWTILAFALISILLFLLNWNKFRANIRKKEKKAELEHRQNG</sequence>
<feature type="transmembrane region" description="Helical" evidence="1">
    <location>
        <begin position="81"/>
        <end position="99"/>
    </location>
</feature>
<keyword evidence="1" id="KW-0812">Transmembrane</keyword>
<reference evidence="2" key="1">
    <citation type="submission" date="2021-04" db="EMBL/GenBank/DDBJ databases">
        <authorList>
            <person name="Rodrigo-Torres L."/>
            <person name="Arahal R. D."/>
            <person name="Lucena T."/>
        </authorList>
    </citation>
    <scope>NUCLEOTIDE SEQUENCE</scope>
    <source>
        <strain evidence="2">AS29M-1</strain>
    </source>
</reference>
<feature type="transmembrane region" description="Helical" evidence="1">
    <location>
        <begin position="106"/>
        <end position="123"/>
    </location>
</feature>
<gene>
    <name evidence="2" type="ORF">CRYO30217_02244</name>
</gene>
<dbReference type="RefSeq" id="WP_258542475.1">
    <property type="nucleotide sequence ID" value="NZ_OU015584.1"/>
</dbReference>
<proteinExistence type="predicted"/>
<evidence type="ECO:0000313" key="2">
    <source>
        <dbReference type="EMBL" id="CAG5083612.1"/>
    </source>
</evidence>
<protein>
    <submittedName>
        <fullName evidence="2">Uncharacterized protein</fullName>
    </submittedName>
</protein>
<keyword evidence="1" id="KW-0472">Membrane</keyword>
<dbReference type="KEGG" id="ptan:CRYO30217_02244"/>
<dbReference type="EMBL" id="OU015584">
    <property type="protein sequence ID" value="CAG5083612.1"/>
    <property type="molecule type" value="Genomic_DNA"/>
</dbReference>
<name>A0A916JP68_9FLAO</name>
<evidence type="ECO:0000256" key="1">
    <source>
        <dbReference type="SAM" id="Phobius"/>
    </source>
</evidence>
<feature type="transmembrane region" description="Helical" evidence="1">
    <location>
        <begin position="135"/>
        <end position="155"/>
    </location>
</feature>
<keyword evidence="1" id="KW-1133">Transmembrane helix</keyword>
<organism evidence="2 3">
    <name type="scientific">Parvicella tangerina</name>
    <dbReference type="NCBI Taxonomy" id="2829795"/>
    <lineage>
        <taxon>Bacteria</taxon>
        <taxon>Pseudomonadati</taxon>
        <taxon>Bacteroidota</taxon>
        <taxon>Flavobacteriia</taxon>
        <taxon>Flavobacteriales</taxon>
        <taxon>Parvicellaceae</taxon>
        <taxon>Parvicella</taxon>
    </lineage>
</organism>
<feature type="transmembrane region" description="Helical" evidence="1">
    <location>
        <begin position="37"/>
        <end position="61"/>
    </location>
</feature>
<accession>A0A916JP68</accession>
<dbReference type="AlphaFoldDB" id="A0A916JP68"/>
<keyword evidence="3" id="KW-1185">Reference proteome</keyword>
<dbReference type="Proteomes" id="UP000683507">
    <property type="component" value="Chromosome"/>
</dbReference>